<dbReference type="Pfam" id="PF12900">
    <property type="entry name" value="Pyridox_ox_2"/>
    <property type="match status" value="1"/>
</dbReference>
<dbReference type="Proteomes" id="UP000198751">
    <property type="component" value="Chromosome I"/>
</dbReference>
<accession>A0A1H2BNW3</accession>
<dbReference type="Gene3D" id="2.30.110.10">
    <property type="entry name" value="Electron Transport, Fmn-binding Protein, Chain A"/>
    <property type="match status" value="1"/>
</dbReference>
<gene>
    <name evidence="1" type="ORF">SAMN04489743_3823</name>
</gene>
<protein>
    <submittedName>
        <fullName evidence="1">Nitroimidazol reductase NimA, pyridoxamine 5'-phosphate oxidase superfamily</fullName>
    </submittedName>
</protein>
<dbReference type="RefSeq" id="WP_091723302.1">
    <property type="nucleotide sequence ID" value="NZ_CAUQLD010000015.1"/>
</dbReference>
<dbReference type="EMBL" id="LT629779">
    <property type="protein sequence ID" value="SDT59609.1"/>
    <property type="molecule type" value="Genomic_DNA"/>
</dbReference>
<keyword evidence="2" id="KW-1185">Reference proteome</keyword>
<evidence type="ECO:0000313" key="2">
    <source>
        <dbReference type="Proteomes" id="UP000198751"/>
    </source>
</evidence>
<sequence length="154" mass="17265">MATPQQQPQAETLTEDECWRYLESAYIGRLAVINRAVPEIFPVNFVPVDRTILFRTAPGAKLNALLSSTPVAFETDGLGTYSTEVWSVVVKGIPGQVPEGEAPVELADPDRQPWLPGPKDHLIRITPTEVTGRRFPVHSRTRWWPPLDFSSDWT</sequence>
<dbReference type="OrthoDB" id="7062584at2"/>
<dbReference type="AlphaFoldDB" id="A0A1H2BNW3"/>
<organism evidence="1 2">
    <name type="scientific">Pseudarthrobacter equi</name>
    <dbReference type="NCBI Taxonomy" id="728066"/>
    <lineage>
        <taxon>Bacteria</taxon>
        <taxon>Bacillati</taxon>
        <taxon>Actinomycetota</taxon>
        <taxon>Actinomycetes</taxon>
        <taxon>Micrococcales</taxon>
        <taxon>Micrococcaceae</taxon>
        <taxon>Pseudarthrobacter</taxon>
    </lineage>
</organism>
<dbReference type="InterPro" id="IPR024747">
    <property type="entry name" value="Pyridox_Oxase-rel"/>
</dbReference>
<name>A0A1H2BNW3_9MICC</name>
<proteinExistence type="predicted"/>
<evidence type="ECO:0000313" key="1">
    <source>
        <dbReference type="EMBL" id="SDT59609.1"/>
    </source>
</evidence>
<reference evidence="2" key="1">
    <citation type="submission" date="2016-10" db="EMBL/GenBank/DDBJ databases">
        <authorList>
            <person name="Varghese N."/>
            <person name="Submissions S."/>
        </authorList>
    </citation>
    <scope>NUCLEOTIDE SEQUENCE [LARGE SCALE GENOMIC DNA]</scope>
    <source>
        <strain evidence="2">IMMIB L-1606</strain>
    </source>
</reference>
<dbReference type="SUPFAM" id="SSF50475">
    <property type="entry name" value="FMN-binding split barrel"/>
    <property type="match status" value="1"/>
</dbReference>
<dbReference type="InterPro" id="IPR012349">
    <property type="entry name" value="Split_barrel_FMN-bd"/>
</dbReference>